<dbReference type="EMBL" id="JXCQ01000003">
    <property type="protein sequence ID" value="KIR24195.1"/>
    <property type="molecule type" value="Genomic_DNA"/>
</dbReference>
<evidence type="ECO:0000313" key="1">
    <source>
        <dbReference type="EMBL" id="KIR24195.1"/>
    </source>
</evidence>
<dbReference type="InterPro" id="IPR006498">
    <property type="entry name" value="Tail_tube"/>
</dbReference>
<dbReference type="Pfam" id="PF04985">
    <property type="entry name" value="Phage_tube"/>
    <property type="match status" value="1"/>
</dbReference>
<name>A0A0D0TTQ1_PSEFL</name>
<dbReference type="RefSeq" id="WP_043046688.1">
    <property type="nucleotide sequence ID" value="NZ_JXCQ01000003.1"/>
</dbReference>
<evidence type="ECO:0000313" key="2">
    <source>
        <dbReference type="Proteomes" id="UP000032210"/>
    </source>
</evidence>
<dbReference type="AlphaFoldDB" id="A0A0D0TTQ1"/>
<proteinExistence type="predicted"/>
<accession>A0A0D0TTQ1</accession>
<reference evidence="1 2" key="1">
    <citation type="submission" date="2015-01" db="EMBL/GenBank/DDBJ databases">
        <title>Genome sequence of the beneficial rhizobacterium Pseudomonas fluorescens 2-79.</title>
        <authorList>
            <person name="Thuermer A."/>
            <person name="Daniel R."/>
        </authorList>
    </citation>
    <scope>NUCLEOTIDE SEQUENCE [LARGE SCALE GENOMIC DNA]</scope>
    <source>
        <strain evidence="1 2">2-79</strain>
    </source>
</reference>
<dbReference type="NCBIfam" id="TIGR01611">
    <property type="entry name" value="tail_tube"/>
    <property type="match status" value="1"/>
</dbReference>
<dbReference type="PATRIC" id="fig|294.125.peg.432"/>
<gene>
    <name evidence="1" type="ORF">PFLU3_04260</name>
</gene>
<dbReference type="Proteomes" id="UP000032210">
    <property type="component" value="Unassembled WGS sequence"/>
</dbReference>
<organism evidence="1 2">
    <name type="scientific">Pseudomonas fluorescens</name>
    <dbReference type="NCBI Taxonomy" id="294"/>
    <lineage>
        <taxon>Bacteria</taxon>
        <taxon>Pseudomonadati</taxon>
        <taxon>Pseudomonadota</taxon>
        <taxon>Gammaproteobacteria</taxon>
        <taxon>Pseudomonadales</taxon>
        <taxon>Pseudomonadaceae</taxon>
        <taxon>Pseudomonas</taxon>
    </lineage>
</organism>
<protein>
    <submittedName>
        <fullName evidence="1">Phage tail tube protein FII</fullName>
    </submittedName>
</protein>
<sequence length="167" mass="18337">MIPQVLFNTNLFVDGINFKGDVPSLSLPKLVVKTDEYRGGGMAGPIEMDMGLEKMEASFTTNGVRREAMKFFGLSDQTAFNGVYRGSFKGQKGQTTAVVATLRGMLKELDPGDWKAGDKAEFKYSIAVSYYKLEIAGRLIYEIDMVASIRVIDGVDQLASMRSDLGL</sequence>
<comment type="caution">
    <text evidence="1">The sequence shown here is derived from an EMBL/GenBank/DDBJ whole genome shotgun (WGS) entry which is preliminary data.</text>
</comment>